<dbReference type="OrthoDB" id="9784538at2"/>
<dbReference type="GO" id="GO:0005886">
    <property type="term" value="C:plasma membrane"/>
    <property type="evidence" value="ECO:0007669"/>
    <property type="project" value="UniProtKB-SubCell"/>
</dbReference>
<evidence type="ECO:0000256" key="6">
    <source>
        <dbReference type="ARBA" id="ARBA00022692"/>
    </source>
</evidence>
<dbReference type="Proteomes" id="UP000290759">
    <property type="component" value="Unassembled WGS sequence"/>
</dbReference>
<comment type="subcellular location">
    <subcellularLocation>
        <location evidence="1">Cell membrane</location>
        <topology evidence="1">Multi-pass membrane protein</topology>
    </subcellularLocation>
</comment>
<evidence type="ECO:0000256" key="11">
    <source>
        <dbReference type="SAM" id="Phobius"/>
    </source>
</evidence>
<dbReference type="CDD" id="cd06579">
    <property type="entry name" value="TM_PBP1_transp_AraH_like"/>
    <property type="match status" value="1"/>
</dbReference>
<evidence type="ECO:0000256" key="2">
    <source>
        <dbReference type="ARBA" id="ARBA00011262"/>
    </source>
</evidence>
<evidence type="ECO:0000256" key="5">
    <source>
        <dbReference type="ARBA" id="ARBA00022519"/>
    </source>
</evidence>
<feature type="transmembrane region" description="Helical" evidence="11">
    <location>
        <begin position="231"/>
        <end position="254"/>
    </location>
</feature>
<comment type="function">
    <text evidence="9">Part of the ABC transporter complex LsrABCD involved in autoinducer 2 (AI-2) import. Probably responsible for the translocation of the substrate across the membrane.</text>
</comment>
<gene>
    <name evidence="12" type="ORF">D3273_00700</name>
</gene>
<comment type="caution">
    <text evidence="12">The sequence shown here is derived from an EMBL/GenBank/DDBJ whole genome shotgun (WGS) entry which is preliminary data.</text>
</comment>
<evidence type="ECO:0000256" key="4">
    <source>
        <dbReference type="ARBA" id="ARBA00022475"/>
    </source>
</evidence>
<feature type="transmembrane region" description="Helical" evidence="11">
    <location>
        <begin position="61"/>
        <end position="94"/>
    </location>
</feature>
<accession>A0A4Q2UEZ9</accession>
<organism evidence="12 13">
    <name type="scientific">Lichenibacterium minor</name>
    <dbReference type="NCBI Taxonomy" id="2316528"/>
    <lineage>
        <taxon>Bacteria</taxon>
        <taxon>Pseudomonadati</taxon>
        <taxon>Pseudomonadota</taxon>
        <taxon>Alphaproteobacteria</taxon>
        <taxon>Hyphomicrobiales</taxon>
        <taxon>Lichenihabitantaceae</taxon>
        <taxon>Lichenibacterium</taxon>
    </lineage>
</organism>
<protein>
    <recommendedName>
        <fullName evidence="10">Autoinducer 2 import system permease protein LsrD</fullName>
    </recommendedName>
</protein>
<keyword evidence="5" id="KW-0997">Cell inner membrane</keyword>
<feature type="transmembrane region" description="Helical" evidence="11">
    <location>
        <begin position="27"/>
        <end position="49"/>
    </location>
</feature>
<feature type="transmembrane region" description="Helical" evidence="11">
    <location>
        <begin position="266"/>
        <end position="297"/>
    </location>
</feature>
<reference evidence="12 13" key="1">
    <citation type="submission" date="2018-12" db="EMBL/GenBank/DDBJ databases">
        <authorList>
            <person name="Grouzdev D.S."/>
            <person name="Krutkina M.S."/>
        </authorList>
    </citation>
    <scope>NUCLEOTIDE SEQUENCE [LARGE SCALE GENOMIC DNA]</scope>
    <source>
        <strain evidence="12 13">RmlP026</strain>
    </source>
</reference>
<dbReference type="GO" id="GO:0022857">
    <property type="term" value="F:transmembrane transporter activity"/>
    <property type="evidence" value="ECO:0007669"/>
    <property type="project" value="InterPro"/>
</dbReference>
<keyword evidence="6 11" id="KW-0812">Transmembrane</keyword>
<keyword evidence="8 11" id="KW-0472">Membrane</keyword>
<feature type="transmembrane region" description="Helical" evidence="11">
    <location>
        <begin position="304"/>
        <end position="328"/>
    </location>
</feature>
<evidence type="ECO:0000256" key="10">
    <source>
        <dbReference type="ARBA" id="ARBA00039381"/>
    </source>
</evidence>
<keyword evidence="4" id="KW-1003">Cell membrane</keyword>
<keyword evidence="13" id="KW-1185">Reference proteome</keyword>
<dbReference type="InterPro" id="IPR001851">
    <property type="entry name" value="ABC_transp_permease"/>
</dbReference>
<proteinExistence type="predicted"/>
<feature type="transmembrane region" description="Helical" evidence="11">
    <location>
        <begin position="136"/>
        <end position="157"/>
    </location>
</feature>
<dbReference type="AlphaFoldDB" id="A0A4Q2UEZ9"/>
<evidence type="ECO:0000313" key="13">
    <source>
        <dbReference type="Proteomes" id="UP000290759"/>
    </source>
</evidence>
<evidence type="ECO:0000256" key="8">
    <source>
        <dbReference type="ARBA" id="ARBA00023136"/>
    </source>
</evidence>
<dbReference type="PANTHER" id="PTHR32196">
    <property type="entry name" value="ABC TRANSPORTER PERMEASE PROTEIN YPHD-RELATED-RELATED"/>
    <property type="match status" value="1"/>
</dbReference>
<comment type="subunit">
    <text evidence="2">The complex is composed of two ATP-binding proteins (LsrA), two transmembrane proteins (LsrC and LsrD) and a solute-binding protein (LsrB).</text>
</comment>
<reference evidence="12 13" key="2">
    <citation type="submission" date="2019-02" db="EMBL/GenBank/DDBJ databases">
        <title>'Lichenibacterium ramalinii' gen. nov. sp. nov., 'Lichenibacterium minor' gen. nov. sp. nov.</title>
        <authorList>
            <person name="Pankratov T."/>
        </authorList>
    </citation>
    <scope>NUCLEOTIDE SEQUENCE [LARGE SCALE GENOMIC DNA]</scope>
    <source>
        <strain evidence="12 13">RmlP026</strain>
    </source>
</reference>
<sequence>MDMRAPAAADAATPRDGRRLPVGGWELALTALLVAVVAGFGAAAPGFYAGPASLLGLTENFLPFGLVALGLSLVILTGGIDLSVGAVASLSAVLAAQLWSRFGVDIWAASALGVAIGALLGLLNAAVILRLGIEPLIATLGTSFLYGSAAVAAAGAAPPSGFPASFTAVGTGTLGSLGPLAGLVPIQLALFAALAVLFSALVARSPFGRVLVMVGYSPDAARYSGIRTGRVLATAYAVSGAMASLAGLVLASYYDAVRPDMGDVLLLTAITMVVLGGISIFGGEGTVAGVVVSVLVLGFLRQGMLIAGFSDMVTTMLTGAILLASIAAKNLFNRRGTGLANQIWATIRRPEPPRANPN</sequence>
<keyword evidence="3" id="KW-0813">Transport</keyword>
<keyword evidence="7 11" id="KW-1133">Transmembrane helix</keyword>
<evidence type="ECO:0000256" key="1">
    <source>
        <dbReference type="ARBA" id="ARBA00004651"/>
    </source>
</evidence>
<feature type="transmembrane region" description="Helical" evidence="11">
    <location>
        <begin position="177"/>
        <end position="203"/>
    </location>
</feature>
<evidence type="ECO:0000256" key="7">
    <source>
        <dbReference type="ARBA" id="ARBA00022989"/>
    </source>
</evidence>
<evidence type="ECO:0000256" key="3">
    <source>
        <dbReference type="ARBA" id="ARBA00022448"/>
    </source>
</evidence>
<name>A0A4Q2UEZ9_9HYPH</name>
<dbReference type="PANTHER" id="PTHR32196:SF71">
    <property type="entry name" value="AUTOINDUCER 2 IMPORT SYSTEM PERMEASE PROTEIN LSRD"/>
    <property type="match status" value="1"/>
</dbReference>
<evidence type="ECO:0000313" key="12">
    <source>
        <dbReference type="EMBL" id="RYC33807.1"/>
    </source>
</evidence>
<evidence type="ECO:0000256" key="9">
    <source>
        <dbReference type="ARBA" id="ARBA00025439"/>
    </source>
</evidence>
<feature type="transmembrane region" description="Helical" evidence="11">
    <location>
        <begin position="106"/>
        <end position="129"/>
    </location>
</feature>
<dbReference type="Pfam" id="PF02653">
    <property type="entry name" value="BPD_transp_2"/>
    <property type="match status" value="1"/>
</dbReference>
<dbReference type="EMBL" id="QYBB01000001">
    <property type="protein sequence ID" value="RYC33807.1"/>
    <property type="molecule type" value="Genomic_DNA"/>
</dbReference>